<keyword evidence="2" id="KW-0808">Transferase</keyword>
<dbReference type="GeneID" id="19169705"/>
<dbReference type="Gene3D" id="1.10.510.10">
    <property type="entry name" value="Transferase(Phosphotransferase) domain 1"/>
    <property type="match status" value="1"/>
</dbReference>
<name>W9Y5M8_9EURO</name>
<sequence length="705" mass="80265">MSSGQTPLNMELWFRVQQEYYLRQREDHLQQVEGLPSFVPRGSWKSVFTSEELRSRGLMSFISLTDESDDYTWKRVSGELNGRGKMVILWIILCHGSLTMLDCFKTLEICDSQLPIDSHLARAVFADTVSGDVFYEFQFAFSARVLREGYFAEVKEPSRAEKRSLMPYMEEYPLGRGAYGVVAAVRIYSGHIQYEGPGRPQSTESTILARKKLIGNEAGEHYSTELHFINWLQQIREKPHRNIMTPFCGYGHFVNNVMTWNVFYERAQCSLNDYLAHDSHFPMTSKSRLEHIRQMVHVAEALQWLAAKTESWRDGFVESSYYHCDLNPNNILVCVRNDSPNGLIFKIGDFGRALRHSRPLEPGRTHNRDGSSAVRVHSFESMCSAPEMSGSDPFVDQKTDVWSFGCVLLLVLVFNTYGVAAVAEFIASLARRSDDDSFWLVEEGRWKSPTLKTEVLNCMQQLRDLTQDNTDGAVVDGLLTMLKKEVFQTKPKSRAKIDELLKQMQRIYASKDQVMPKEEARTAESDYLLCAQSPQGEFELFHGRRNGHTLFIWRFGWVGPLHKLRPMSPPTTDTVTTPRTISYSDSCGNDKICQVISNRDLFEVLLYSIPTPPHTRVIRDFITLFGFDYASSIALSPDGNFLAIDTTTNNTRRLRLFDNPILAASGAPRIVTNRTERSILRQIQVKAGTHKNLCSGVSGPTISRN</sequence>
<dbReference type="GO" id="GO:0005524">
    <property type="term" value="F:ATP binding"/>
    <property type="evidence" value="ECO:0007669"/>
    <property type="project" value="InterPro"/>
</dbReference>
<feature type="domain" description="Protein kinase" evidence="1">
    <location>
        <begin position="168"/>
        <end position="507"/>
    </location>
</feature>
<keyword evidence="3" id="KW-1185">Reference proteome</keyword>
<dbReference type="Proteomes" id="UP000019478">
    <property type="component" value="Unassembled WGS sequence"/>
</dbReference>
<protein>
    <submittedName>
        <fullName evidence="2">Serine/threonine protein kinase</fullName>
    </submittedName>
</protein>
<accession>W9Y5M8</accession>
<dbReference type="eggNOG" id="ENOG502T2W4">
    <property type="taxonomic scope" value="Eukaryota"/>
</dbReference>
<dbReference type="InterPro" id="IPR000719">
    <property type="entry name" value="Prot_kinase_dom"/>
</dbReference>
<dbReference type="PANTHER" id="PTHR24359">
    <property type="entry name" value="SERINE/THREONINE-PROTEIN KINASE SBK1"/>
    <property type="match status" value="1"/>
</dbReference>
<dbReference type="STRING" id="1182542.W9Y5M8"/>
<evidence type="ECO:0000313" key="3">
    <source>
        <dbReference type="Proteomes" id="UP000019478"/>
    </source>
</evidence>
<dbReference type="AlphaFoldDB" id="W9Y5M8"/>
<dbReference type="RefSeq" id="XP_007733905.1">
    <property type="nucleotide sequence ID" value="XM_007735715.1"/>
</dbReference>
<gene>
    <name evidence="2" type="ORF">A1O3_05595</name>
</gene>
<dbReference type="OrthoDB" id="5986190at2759"/>
<dbReference type="SMART" id="SM00220">
    <property type="entry name" value="S_TKc"/>
    <property type="match status" value="1"/>
</dbReference>
<reference evidence="2 3" key="1">
    <citation type="submission" date="2013-03" db="EMBL/GenBank/DDBJ databases">
        <title>The Genome Sequence of Capronia epimyces CBS 606.96.</title>
        <authorList>
            <consortium name="The Broad Institute Genomics Platform"/>
            <person name="Cuomo C."/>
            <person name="de Hoog S."/>
            <person name="Gorbushina A."/>
            <person name="Walker B."/>
            <person name="Young S.K."/>
            <person name="Zeng Q."/>
            <person name="Gargeya S."/>
            <person name="Fitzgerald M."/>
            <person name="Haas B."/>
            <person name="Abouelleil A."/>
            <person name="Allen A.W."/>
            <person name="Alvarado L."/>
            <person name="Arachchi H.M."/>
            <person name="Berlin A.M."/>
            <person name="Chapman S.B."/>
            <person name="Gainer-Dewar J."/>
            <person name="Goldberg J."/>
            <person name="Griggs A."/>
            <person name="Gujja S."/>
            <person name="Hansen M."/>
            <person name="Howarth C."/>
            <person name="Imamovic A."/>
            <person name="Ireland A."/>
            <person name="Larimer J."/>
            <person name="McCowan C."/>
            <person name="Murphy C."/>
            <person name="Pearson M."/>
            <person name="Poon T.W."/>
            <person name="Priest M."/>
            <person name="Roberts A."/>
            <person name="Saif S."/>
            <person name="Shea T."/>
            <person name="Sisk P."/>
            <person name="Sykes S."/>
            <person name="Wortman J."/>
            <person name="Nusbaum C."/>
            <person name="Birren B."/>
        </authorList>
    </citation>
    <scope>NUCLEOTIDE SEQUENCE [LARGE SCALE GENOMIC DNA]</scope>
    <source>
        <strain evidence="2 3">CBS 606.96</strain>
    </source>
</reference>
<dbReference type="InterPro" id="IPR011009">
    <property type="entry name" value="Kinase-like_dom_sf"/>
</dbReference>
<proteinExistence type="predicted"/>
<dbReference type="PROSITE" id="PS50011">
    <property type="entry name" value="PROTEIN_KINASE_DOM"/>
    <property type="match status" value="1"/>
</dbReference>
<evidence type="ECO:0000313" key="2">
    <source>
        <dbReference type="EMBL" id="EXJ84920.1"/>
    </source>
</evidence>
<dbReference type="GO" id="GO:0004674">
    <property type="term" value="F:protein serine/threonine kinase activity"/>
    <property type="evidence" value="ECO:0007669"/>
    <property type="project" value="UniProtKB-KW"/>
</dbReference>
<keyword evidence="2" id="KW-0418">Kinase</keyword>
<dbReference type="Pfam" id="PF00069">
    <property type="entry name" value="Pkinase"/>
    <property type="match status" value="1"/>
</dbReference>
<dbReference type="HOGENOM" id="CLU_391276_0_0_1"/>
<dbReference type="SUPFAM" id="SSF56112">
    <property type="entry name" value="Protein kinase-like (PK-like)"/>
    <property type="match status" value="1"/>
</dbReference>
<organism evidence="2 3">
    <name type="scientific">Capronia epimyces CBS 606.96</name>
    <dbReference type="NCBI Taxonomy" id="1182542"/>
    <lineage>
        <taxon>Eukaryota</taxon>
        <taxon>Fungi</taxon>
        <taxon>Dikarya</taxon>
        <taxon>Ascomycota</taxon>
        <taxon>Pezizomycotina</taxon>
        <taxon>Eurotiomycetes</taxon>
        <taxon>Chaetothyriomycetidae</taxon>
        <taxon>Chaetothyriales</taxon>
        <taxon>Herpotrichiellaceae</taxon>
        <taxon>Capronia</taxon>
    </lineage>
</organism>
<dbReference type="PANTHER" id="PTHR24359:SF1">
    <property type="entry name" value="INHIBITOR OF NUCLEAR FACTOR KAPPA-B KINASE EPSILON SUBUNIT HOMOLOG 1-RELATED"/>
    <property type="match status" value="1"/>
</dbReference>
<evidence type="ECO:0000259" key="1">
    <source>
        <dbReference type="PROSITE" id="PS50011"/>
    </source>
</evidence>
<dbReference type="EMBL" id="AMGY01000004">
    <property type="protein sequence ID" value="EXJ84920.1"/>
    <property type="molecule type" value="Genomic_DNA"/>
</dbReference>
<keyword evidence="2" id="KW-0723">Serine/threonine-protein kinase</keyword>
<comment type="caution">
    <text evidence="2">The sequence shown here is derived from an EMBL/GenBank/DDBJ whole genome shotgun (WGS) entry which is preliminary data.</text>
</comment>